<evidence type="ECO:0000256" key="5">
    <source>
        <dbReference type="SAM" id="Phobius"/>
    </source>
</evidence>
<feature type="transmembrane region" description="Helical" evidence="5">
    <location>
        <begin position="235"/>
        <end position="258"/>
    </location>
</feature>
<feature type="transmembrane region" description="Helical" evidence="5">
    <location>
        <begin position="20"/>
        <end position="44"/>
    </location>
</feature>
<dbReference type="eggNOG" id="KOG3098">
    <property type="taxonomic scope" value="Eukaryota"/>
</dbReference>
<reference evidence="6 7" key="1">
    <citation type="submission" date="2013-03" db="EMBL/GenBank/DDBJ databases">
        <title>The Genome Sequence of Capronia epimyces CBS 606.96.</title>
        <authorList>
            <consortium name="The Broad Institute Genomics Platform"/>
            <person name="Cuomo C."/>
            <person name="de Hoog S."/>
            <person name="Gorbushina A."/>
            <person name="Walker B."/>
            <person name="Young S.K."/>
            <person name="Zeng Q."/>
            <person name="Gargeya S."/>
            <person name="Fitzgerald M."/>
            <person name="Haas B."/>
            <person name="Abouelleil A."/>
            <person name="Allen A.W."/>
            <person name="Alvarado L."/>
            <person name="Arachchi H.M."/>
            <person name="Berlin A.M."/>
            <person name="Chapman S.B."/>
            <person name="Gainer-Dewar J."/>
            <person name="Goldberg J."/>
            <person name="Griggs A."/>
            <person name="Gujja S."/>
            <person name="Hansen M."/>
            <person name="Howarth C."/>
            <person name="Imamovic A."/>
            <person name="Ireland A."/>
            <person name="Larimer J."/>
            <person name="McCowan C."/>
            <person name="Murphy C."/>
            <person name="Pearson M."/>
            <person name="Poon T.W."/>
            <person name="Priest M."/>
            <person name="Roberts A."/>
            <person name="Saif S."/>
            <person name="Shea T."/>
            <person name="Sisk P."/>
            <person name="Sykes S."/>
            <person name="Wortman J."/>
            <person name="Nusbaum C."/>
            <person name="Birren B."/>
        </authorList>
    </citation>
    <scope>NUCLEOTIDE SEQUENCE [LARGE SCALE GENOMIC DNA]</scope>
    <source>
        <strain evidence="6 7">CBS 606.96</strain>
    </source>
</reference>
<feature type="transmembrane region" description="Helical" evidence="5">
    <location>
        <begin position="342"/>
        <end position="367"/>
    </location>
</feature>
<dbReference type="SUPFAM" id="SSF103473">
    <property type="entry name" value="MFS general substrate transporter"/>
    <property type="match status" value="1"/>
</dbReference>
<name>W9XK77_9EURO</name>
<feature type="transmembrane region" description="Helical" evidence="5">
    <location>
        <begin position="405"/>
        <end position="428"/>
    </location>
</feature>
<protein>
    <recommendedName>
        <fullName evidence="8">DUF895 domain membrane protein</fullName>
    </recommendedName>
</protein>
<feature type="transmembrane region" description="Helical" evidence="5">
    <location>
        <begin position="56"/>
        <end position="75"/>
    </location>
</feature>
<dbReference type="HOGENOM" id="CLU_030884_0_0_1"/>
<feature type="transmembrane region" description="Helical" evidence="5">
    <location>
        <begin position="178"/>
        <end position="198"/>
    </location>
</feature>
<keyword evidence="7" id="KW-1185">Reference proteome</keyword>
<comment type="subcellular location">
    <subcellularLocation>
        <location evidence="1">Membrane</location>
        <topology evidence="1">Multi-pass membrane protein</topology>
    </subcellularLocation>
</comment>
<evidence type="ECO:0000313" key="7">
    <source>
        <dbReference type="Proteomes" id="UP000019478"/>
    </source>
</evidence>
<accession>W9XK77</accession>
<dbReference type="Gene3D" id="1.20.1250.20">
    <property type="entry name" value="MFS general substrate transporter like domains"/>
    <property type="match status" value="1"/>
</dbReference>
<evidence type="ECO:0008006" key="8">
    <source>
        <dbReference type="Google" id="ProtNLM"/>
    </source>
</evidence>
<proteinExistence type="predicted"/>
<feature type="transmembrane region" description="Helical" evidence="5">
    <location>
        <begin position="143"/>
        <end position="166"/>
    </location>
</feature>
<dbReference type="OrthoDB" id="196103at2759"/>
<dbReference type="RefSeq" id="XP_007735485.1">
    <property type="nucleotide sequence ID" value="XM_007737295.1"/>
</dbReference>
<dbReference type="AlphaFoldDB" id="W9XK77"/>
<evidence type="ECO:0000313" key="6">
    <source>
        <dbReference type="EMBL" id="EXJ80897.1"/>
    </source>
</evidence>
<feature type="transmembrane region" description="Helical" evidence="5">
    <location>
        <begin position="106"/>
        <end position="131"/>
    </location>
</feature>
<keyword evidence="2 5" id="KW-0812">Transmembrane</keyword>
<dbReference type="EMBL" id="AMGY01000006">
    <property type="protein sequence ID" value="EXJ80897.1"/>
    <property type="molecule type" value="Genomic_DNA"/>
</dbReference>
<keyword evidence="4 5" id="KW-0472">Membrane</keyword>
<dbReference type="InterPro" id="IPR036259">
    <property type="entry name" value="MFS_trans_sf"/>
</dbReference>
<evidence type="ECO:0000256" key="2">
    <source>
        <dbReference type="ARBA" id="ARBA00022692"/>
    </source>
</evidence>
<comment type="caution">
    <text evidence="6">The sequence shown here is derived from an EMBL/GenBank/DDBJ whole genome shotgun (WGS) entry which is preliminary data.</text>
</comment>
<feature type="transmembrane region" description="Helical" evidence="5">
    <location>
        <begin position="299"/>
        <end position="322"/>
    </location>
</feature>
<evidence type="ECO:0000256" key="1">
    <source>
        <dbReference type="ARBA" id="ARBA00004141"/>
    </source>
</evidence>
<dbReference type="PANTHER" id="PTHR23294:SF59">
    <property type="entry name" value="UNC93-LIKE PROTEIN C922.05C"/>
    <property type="match status" value="1"/>
</dbReference>
<dbReference type="GO" id="GO:0016020">
    <property type="term" value="C:membrane"/>
    <property type="evidence" value="ECO:0007669"/>
    <property type="project" value="UniProtKB-SubCell"/>
</dbReference>
<gene>
    <name evidence="6" type="ORF">A1O3_07185</name>
</gene>
<evidence type="ECO:0000256" key="4">
    <source>
        <dbReference type="ARBA" id="ARBA00023136"/>
    </source>
</evidence>
<dbReference type="Pfam" id="PF07690">
    <property type="entry name" value="MFS_1"/>
    <property type="match status" value="1"/>
</dbReference>
<dbReference type="Proteomes" id="UP000019478">
    <property type="component" value="Unassembled WGS sequence"/>
</dbReference>
<keyword evidence="3 5" id="KW-1133">Transmembrane helix</keyword>
<dbReference type="GO" id="GO:0022857">
    <property type="term" value="F:transmembrane transporter activity"/>
    <property type="evidence" value="ECO:0007669"/>
    <property type="project" value="InterPro"/>
</dbReference>
<sequence>MAAPNLSKWRLNRPFNQNLVMACLLFCLPGIYLALTGLGAGGGGPNALVVAQNTNAILYGIFTLSGWIGGATLNLLKPRVTIAFGSIGYPIYVGGLFYFDTTGHSWLAYFSGVVLGITAGWLWTGASYIALSYAEEQYKGTYLAIQWALNSLGGTVGAAIAFGISFNATGATGVSSAVYGTFIAIMLAACIASWFLVLDPKTIVRDDGTHIAEFEPTNIRTELGHLRALVVDWKMYALVPTFIASEMCLATVSSINSYYFSLRARSLNNVLFQFIMVLAAIALSFLLDMRRLSRRRRGLIACSCVGVITMAACAGLVGWMKVNGLDGRLPVSPDVDWTSGRFAGGVVLYLLWGIVYASYLISANWVVGSLSNDPARCAMYCGFAKGTASLGLCICFILDTQSVTYMTQVIMQFVLYAVGSLTVIYMLVYHVTDTNYFTEAHVIAPTHVQEEAATKTAVVETKDAMH</sequence>
<feature type="transmembrane region" description="Helical" evidence="5">
    <location>
        <begin position="82"/>
        <end position="100"/>
    </location>
</feature>
<dbReference type="InterPro" id="IPR011701">
    <property type="entry name" value="MFS"/>
</dbReference>
<dbReference type="InterPro" id="IPR051617">
    <property type="entry name" value="UNC-93-like_regulator"/>
</dbReference>
<feature type="transmembrane region" description="Helical" evidence="5">
    <location>
        <begin position="270"/>
        <end position="287"/>
    </location>
</feature>
<organism evidence="6 7">
    <name type="scientific">Capronia epimyces CBS 606.96</name>
    <dbReference type="NCBI Taxonomy" id="1182542"/>
    <lineage>
        <taxon>Eukaryota</taxon>
        <taxon>Fungi</taxon>
        <taxon>Dikarya</taxon>
        <taxon>Ascomycota</taxon>
        <taxon>Pezizomycotina</taxon>
        <taxon>Eurotiomycetes</taxon>
        <taxon>Chaetothyriomycetidae</taxon>
        <taxon>Chaetothyriales</taxon>
        <taxon>Herpotrichiellaceae</taxon>
        <taxon>Capronia</taxon>
    </lineage>
</organism>
<dbReference type="GeneID" id="19171285"/>
<evidence type="ECO:0000256" key="3">
    <source>
        <dbReference type="ARBA" id="ARBA00022989"/>
    </source>
</evidence>
<feature type="transmembrane region" description="Helical" evidence="5">
    <location>
        <begin position="379"/>
        <end position="399"/>
    </location>
</feature>
<dbReference type="PANTHER" id="PTHR23294">
    <property type="entry name" value="ET TRANSLATION PRODUCT-RELATED"/>
    <property type="match status" value="1"/>
</dbReference>